<dbReference type="PANTHER" id="PTHR46401:SF2">
    <property type="entry name" value="GLYCOSYLTRANSFERASE WBBK-RELATED"/>
    <property type="match status" value="1"/>
</dbReference>
<dbReference type="GO" id="GO:0009103">
    <property type="term" value="P:lipopolysaccharide biosynthetic process"/>
    <property type="evidence" value="ECO:0007669"/>
    <property type="project" value="TreeGrafter"/>
</dbReference>
<name>A0A381T4X8_9ZZZZ</name>
<dbReference type="CDD" id="cd03801">
    <property type="entry name" value="GT4_PimA-like"/>
    <property type="match status" value="1"/>
</dbReference>
<dbReference type="GO" id="GO:0016757">
    <property type="term" value="F:glycosyltransferase activity"/>
    <property type="evidence" value="ECO:0007669"/>
    <property type="project" value="TreeGrafter"/>
</dbReference>
<dbReference type="Pfam" id="PF13692">
    <property type="entry name" value="Glyco_trans_1_4"/>
    <property type="match status" value="1"/>
</dbReference>
<evidence type="ECO:0008006" key="3">
    <source>
        <dbReference type="Google" id="ProtNLM"/>
    </source>
</evidence>
<accession>A0A381T4X8</accession>
<dbReference type="EMBL" id="UINC01003976">
    <property type="protein sequence ID" value="SVA10794.1"/>
    <property type="molecule type" value="Genomic_DNA"/>
</dbReference>
<dbReference type="PANTHER" id="PTHR46401">
    <property type="entry name" value="GLYCOSYLTRANSFERASE WBBK-RELATED"/>
    <property type="match status" value="1"/>
</dbReference>
<keyword evidence="1" id="KW-0808">Transferase</keyword>
<organism evidence="2">
    <name type="scientific">marine metagenome</name>
    <dbReference type="NCBI Taxonomy" id="408172"/>
    <lineage>
        <taxon>unclassified sequences</taxon>
        <taxon>metagenomes</taxon>
        <taxon>ecological metagenomes</taxon>
    </lineage>
</organism>
<gene>
    <name evidence="2" type="ORF">METZ01_LOCUS63648</name>
</gene>
<dbReference type="AlphaFoldDB" id="A0A381T4X8"/>
<sequence>MYTFLANLTAYLRLHGIGYTRDLNDEYDILFVNSFAVPFEAVFAAKRARPTLKVVQRLDGSARDYGRYGDGDDRQAQVNLLADLTVFQSHYARYGVRDKYRVIPQDGPVIYNPVDLDLFRPADSPPENPRPRVANAAFSMNPKKGARSLDLLAESHPDIDFVLCGRYDSIGEHPNVRQMGFLNQADLADVFRTCDVFLTLTENDSCPNVVLEALASGLPLLYRQSGGVPELVGQCGVPTELATFQSALGDVLGRQRELSKAARQRAIDCFAPDLIFERYLAAMESAVRQPIPSYAAVFTLALRGYPPLVLPGRRTPRLATTALLSAGKRIVKAVLSKVYRT</sequence>
<protein>
    <recommendedName>
        <fullName evidence="3">Glycosyl transferase family 1 domain-containing protein</fullName>
    </recommendedName>
</protein>
<dbReference type="Gene3D" id="3.40.50.2000">
    <property type="entry name" value="Glycogen Phosphorylase B"/>
    <property type="match status" value="2"/>
</dbReference>
<reference evidence="2" key="1">
    <citation type="submission" date="2018-05" db="EMBL/GenBank/DDBJ databases">
        <authorList>
            <person name="Lanie J.A."/>
            <person name="Ng W.-L."/>
            <person name="Kazmierczak K.M."/>
            <person name="Andrzejewski T.M."/>
            <person name="Davidsen T.M."/>
            <person name="Wayne K.J."/>
            <person name="Tettelin H."/>
            <person name="Glass J.I."/>
            <person name="Rusch D."/>
            <person name="Podicherti R."/>
            <person name="Tsui H.-C.T."/>
            <person name="Winkler M.E."/>
        </authorList>
    </citation>
    <scope>NUCLEOTIDE SEQUENCE</scope>
</reference>
<proteinExistence type="predicted"/>
<evidence type="ECO:0000256" key="1">
    <source>
        <dbReference type="ARBA" id="ARBA00022679"/>
    </source>
</evidence>
<evidence type="ECO:0000313" key="2">
    <source>
        <dbReference type="EMBL" id="SVA10794.1"/>
    </source>
</evidence>
<dbReference type="SUPFAM" id="SSF53756">
    <property type="entry name" value="UDP-Glycosyltransferase/glycogen phosphorylase"/>
    <property type="match status" value="1"/>
</dbReference>